<feature type="region of interest" description="Disordered" evidence="1">
    <location>
        <begin position="1"/>
        <end position="29"/>
    </location>
</feature>
<protein>
    <submittedName>
        <fullName evidence="2">Uncharacterized protein</fullName>
    </submittedName>
</protein>
<gene>
    <name evidence="2" type="ORF">HU230_40000</name>
</gene>
<organism evidence="2">
    <name type="scientific">Bradyrhizobium quebecense</name>
    <dbReference type="NCBI Taxonomy" id="2748629"/>
    <lineage>
        <taxon>Bacteria</taxon>
        <taxon>Pseudomonadati</taxon>
        <taxon>Pseudomonadota</taxon>
        <taxon>Alphaproteobacteria</taxon>
        <taxon>Hyphomicrobiales</taxon>
        <taxon>Nitrobacteraceae</taxon>
        <taxon>Bradyrhizobium</taxon>
    </lineage>
</organism>
<dbReference type="RefSeq" id="WP_176534612.1">
    <property type="nucleotide sequence ID" value="NZ_CP088022.1"/>
</dbReference>
<comment type="caution">
    <text evidence="2">The sequence shown here is derived from an EMBL/GenBank/DDBJ whole genome shotgun (WGS) entry which is preliminary data.</text>
</comment>
<name>A0A973X034_9BRAD</name>
<dbReference type="EMBL" id="JABWSX010000001">
    <property type="protein sequence ID" value="NVL11733.1"/>
    <property type="molecule type" value="Genomic_DNA"/>
</dbReference>
<reference evidence="2" key="1">
    <citation type="submission" date="2020-06" db="EMBL/GenBank/DDBJ databases">
        <title>Whole Genome Sequence of Bradyrhizobium sp. Strain 66S1MB.</title>
        <authorList>
            <person name="Bromfield E."/>
            <person name="Cloutier S."/>
        </authorList>
    </citation>
    <scope>NUCLEOTIDE SEQUENCE</scope>
    <source>
        <strain evidence="2">66S1MB</strain>
    </source>
</reference>
<evidence type="ECO:0000313" key="2">
    <source>
        <dbReference type="EMBL" id="NVL11733.1"/>
    </source>
</evidence>
<proteinExistence type="predicted"/>
<dbReference type="AlphaFoldDB" id="A0A973X034"/>
<accession>A0A973X034</accession>
<sequence>MTIDSKPGSNRDHALRAQSPVASKTLSSPKVEFVSIYTREELTLTSDSNVRVHGGIPQVKKLELRSWKDLLKLIAERDGLPFIDTDDLSSSSDDEMPETSSIPALGSSSACLPYDVSIEADDSVSKVEGDDTDEVDNEAFYENHPEMRDVDMIYDREEKAHFLRMSGLDPNAHPRINAAFRSTASRSGLHSCMLRASGMI</sequence>
<evidence type="ECO:0000256" key="1">
    <source>
        <dbReference type="SAM" id="MobiDB-lite"/>
    </source>
</evidence>